<accession>X0SV26</accession>
<sequence length="42" mass="5040">MLFDYKLTEEEYSLILRELKLSDPFRVAALNFYRDIARGTLK</sequence>
<gene>
    <name evidence="1" type="ORF">S01H1_06259</name>
</gene>
<protein>
    <submittedName>
        <fullName evidence="1">Uncharacterized protein</fullName>
    </submittedName>
</protein>
<reference evidence="1" key="1">
    <citation type="journal article" date="2014" name="Front. Microbiol.">
        <title>High frequency of phylogenetically diverse reductive dehalogenase-homologous genes in deep subseafloor sedimentary metagenomes.</title>
        <authorList>
            <person name="Kawai M."/>
            <person name="Futagami T."/>
            <person name="Toyoda A."/>
            <person name="Takaki Y."/>
            <person name="Nishi S."/>
            <person name="Hori S."/>
            <person name="Arai W."/>
            <person name="Tsubouchi T."/>
            <person name="Morono Y."/>
            <person name="Uchiyama I."/>
            <person name="Ito T."/>
            <person name="Fujiyama A."/>
            <person name="Inagaki F."/>
            <person name="Takami H."/>
        </authorList>
    </citation>
    <scope>NUCLEOTIDE SEQUENCE</scope>
    <source>
        <strain evidence="1">Expedition CK06-06</strain>
    </source>
</reference>
<dbReference type="AlphaFoldDB" id="X0SV26"/>
<dbReference type="EMBL" id="BARS01003241">
    <property type="protein sequence ID" value="GAF79792.1"/>
    <property type="molecule type" value="Genomic_DNA"/>
</dbReference>
<organism evidence="1">
    <name type="scientific">marine sediment metagenome</name>
    <dbReference type="NCBI Taxonomy" id="412755"/>
    <lineage>
        <taxon>unclassified sequences</taxon>
        <taxon>metagenomes</taxon>
        <taxon>ecological metagenomes</taxon>
    </lineage>
</organism>
<proteinExistence type="predicted"/>
<name>X0SV26_9ZZZZ</name>
<comment type="caution">
    <text evidence="1">The sequence shown here is derived from an EMBL/GenBank/DDBJ whole genome shotgun (WGS) entry which is preliminary data.</text>
</comment>
<evidence type="ECO:0000313" key="1">
    <source>
        <dbReference type="EMBL" id="GAF79792.1"/>
    </source>
</evidence>